<evidence type="ECO:0000256" key="5">
    <source>
        <dbReference type="ARBA" id="ARBA00023049"/>
    </source>
</evidence>
<dbReference type="PANTHER" id="PTHR30471:SF3">
    <property type="entry name" value="UPF0758 PROTEIN YEES-RELATED"/>
    <property type="match status" value="1"/>
</dbReference>
<evidence type="ECO:0000259" key="6">
    <source>
        <dbReference type="PROSITE" id="PS50249"/>
    </source>
</evidence>
<gene>
    <name evidence="7" type="ORF">HA50_22930</name>
</gene>
<dbReference type="GO" id="GO:0008237">
    <property type="term" value="F:metallopeptidase activity"/>
    <property type="evidence" value="ECO:0007669"/>
    <property type="project" value="UniProtKB-KW"/>
</dbReference>
<dbReference type="STRING" id="55209.HA50_22930"/>
<keyword evidence="4" id="KW-0862">Zinc</keyword>
<dbReference type="InterPro" id="IPR001405">
    <property type="entry name" value="UPF0758"/>
</dbReference>
<dbReference type="InterPro" id="IPR025657">
    <property type="entry name" value="RadC_JAB"/>
</dbReference>
<dbReference type="Pfam" id="PF04002">
    <property type="entry name" value="RadC"/>
    <property type="match status" value="1"/>
</dbReference>
<dbReference type="EMBL" id="MLJI01000002">
    <property type="protein sequence ID" value="ORM90298.1"/>
    <property type="molecule type" value="Genomic_DNA"/>
</dbReference>
<dbReference type="AlphaFoldDB" id="A0A1X1EMW5"/>
<dbReference type="Proteomes" id="UP000193749">
    <property type="component" value="Unassembled WGS sequence"/>
</dbReference>
<dbReference type="Gene3D" id="3.40.140.10">
    <property type="entry name" value="Cytidine Deaminase, domain 2"/>
    <property type="match status" value="1"/>
</dbReference>
<name>A0A1X1EMW5_PANCY</name>
<keyword evidence="8" id="KW-1185">Reference proteome</keyword>
<keyword evidence="3" id="KW-0378">Hydrolase</keyword>
<keyword evidence="5" id="KW-0482">Metalloprotease</keyword>
<evidence type="ECO:0000256" key="3">
    <source>
        <dbReference type="ARBA" id="ARBA00022801"/>
    </source>
</evidence>
<evidence type="ECO:0000313" key="8">
    <source>
        <dbReference type="Proteomes" id="UP000193749"/>
    </source>
</evidence>
<organism evidence="7 8">
    <name type="scientific">Pantoea cypripedii</name>
    <name type="common">Pectobacterium cypripedii</name>
    <name type="synonym">Erwinia cypripedii</name>
    <dbReference type="NCBI Taxonomy" id="55209"/>
    <lineage>
        <taxon>Bacteria</taxon>
        <taxon>Pseudomonadati</taxon>
        <taxon>Pseudomonadota</taxon>
        <taxon>Gammaproteobacteria</taxon>
        <taxon>Enterobacterales</taxon>
        <taxon>Erwiniaceae</taxon>
        <taxon>Pantoea</taxon>
    </lineage>
</organism>
<dbReference type="OrthoDB" id="9804482at2"/>
<accession>A0A1X1EMW5</accession>
<dbReference type="GO" id="GO:0046872">
    <property type="term" value="F:metal ion binding"/>
    <property type="evidence" value="ECO:0007669"/>
    <property type="project" value="UniProtKB-KW"/>
</dbReference>
<dbReference type="PANTHER" id="PTHR30471">
    <property type="entry name" value="DNA REPAIR PROTEIN RADC"/>
    <property type="match status" value="1"/>
</dbReference>
<keyword evidence="2" id="KW-0479">Metal-binding</keyword>
<dbReference type="CDD" id="cd08071">
    <property type="entry name" value="MPN_DUF2466"/>
    <property type="match status" value="1"/>
</dbReference>
<dbReference type="InterPro" id="IPR037518">
    <property type="entry name" value="MPN"/>
</dbReference>
<feature type="domain" description="MPN" evidence="6">
    <location>
        <begin position="46"/>
        <end position="169"/>
    </location>
</feature>
<keyword evidence="1" id="KW-0645">Protease</keyword>
<dbReference type="GO" id="GO:0006508">
    <property type="term" value="P:proteolysis"/>
    <property type="evidence" value="ECO:0007669"/>
    <property type="project" value="UniProtKB-KW"/>
</dbReference>
<sequence>MAEQGSARFISALQISDMEGNYTMASESQILAEARRVIDFRYPEGTEFSSAAVSEDYFRVKLAGFEREVFAVAFLNNQHQLLAYRELFHGSINMVDVKPREIVRAALLLNAAAVILGHNHPSFDAVPSAADKQITLRIKNILELVDVRLLDHIIIGGNDVTSMAREGLIGM</sequence>
<evidence type="ECO:0000256" key="1">
    <source>
        <dbReference type="ARBA" id="ARBA00022670"/>
    </source>
</evidence>
<evidence type="ECO:0000256" key="2">
    <source>
        <dbReference type="ARBA" id="ARBA00022723"/>
    </source>
</evidence>
<comment type="caution">
    <text evidence="7">The sequence shown here is derived from an EMBL/GenBank/DDBJ whole genome shotgun (WGS) entry which is preliminary data.</text>
</comment>
<evidence type="ECO:0000256" key="4">
    <source>
        <dbReference type="ARBA" id="ARBA00022833"/>
    </source>
</evidence>
<protein>
    <submittedName>
        <fullName evidence="7">DNA repair protein RadC</fullName>
    </submittedName>
</protein>
<evidence type="ECO:0000313" key="7">
    <source>
        <dbReference type="EMBL" id="ORM90298.1"/>
    </source>
</evidence>
<dbReference type="RefSeq" id="WP_084880163.1">
    <property type="nucleotide sequence ID" value="NZ_JAGGMY010000002.1"/>
</dbReference>
<proteinExistence type="predicted"/>
<dbReference type="PROSITE" id="PS50249">
    <property type="entry name" value="MPN"/>
    <property type="match status" value="1"/>
</dbReference>
<reference evidence="7 8" key="1">
    <citation type="journal article" date="2017" name="Antonie Van Leeuwenhoek">
        <title>Phylogenomic resolution of the bacterial genus Pantoea and its relationship with Erwinia and Tatumella.</title>
        <authorList>
            <person name="Palmer M."/>
            <person name="Steenkamp E.T."/>
            <person name="Coetzee M.P."/>
            <person name="Chan W.Y."/>
            <person name="van Zyl E."/>
            <person name="De Maayer P."/>
            <person name="Coutinho T.A."/>
            <person name="Blom J."/>
            <person name="Smits T.H."/>
            <person name="Duffy B."/>
            <person name="Venter S.N."/>
        </authorList>
    </citation>
    <scope>NUCLEOTIDE SEQUENCE [LARGE SCALE GENOMIC DNA]</scope>
    <source>
        <strain evidence="7 8">LMG 2657</strain>
    </source>
</reference>